<comment type="caution">
    <text evidence="3">The sequence shown here is derived from an EMBL/GenBank/DDBJ whole genome shotgun (WGS) entry which is preliminary data.</text>
</comment>
<evidence type="ECO:0000313" key="4">
    <source>
        <dbReference type="Proteomes" id="UP001166286"/>
    </source>
</evidence>
<organism evidence="3 4">
    <name type="scientific">Cladonia borealis</name>
    <dbReference type="NCBI Taxonomy" id="184061"/>
    <lineage>
        <taxon>Eukaryota</taxon>
        <taxon>Fungi</taxon>
        <taxon>Dikarya</taxon>
        <taxon>Ascomycota</taxon>
        <taxon>Pezizomycotina</taxon>
        <taxon>Lecanoromycetes</taxon>
        <taxon>OSLEUM clade</taxon>
        <taxon>Lecanoromycetidae</taxon>
        <taxon>Lecanorales</taxon>
        <taxon>Lecanorineae</taxon>
        <taxon>Cladoniaceae</taxon>
        <taxon>Cladonia</taxon>
    </lineage>
</organism>
<proteinExistence type="predicted"/>
<evidence type="ECO:0000256" key="1">
    <source>
        <dbReference type="SAM" id="MobiDB-lite"/>
    </source>
</evidence>
<accession>A0AA39U7B0</accession>
<reference evidence="3" key="1">
    <citation type="submission" date="2023-03" db="EMBL/GenBank/DDBJ databases">
        <title>Complete genome of Cladonia borealis.</title>
        <authorList>
            <person name="Park H."/>
        </authorList>
    </citation>
    <scope>NUCLEOTIDE SEQUENCE</scope>
    <source>
        <strain evidence="3">ANT050790</strain>
    </source>
</reference>
<dbReference type="AlphaFoldDB" id="A0AA39U7B0"/>
<keyword evidence="4" id="KW-1185">Reference proteome</keyword>
<dbReference type="EMBL" id="JAFEKC020000018">
    <property type="protein sequence ID" value="KAK0509381.1"/>
    <property type="molecule type" value="Genomic_DNA"/>
</dbReference>
<dbReference type="Proteomes" id="UP001166286">
    <property type="component" value="Unassembled WGS sequence"/>
</dbReference>
<feature type="compositionally biased region" description="Low complexity" evidence="1">
    <location>
        <begin position="36"/>
        <end position="57"/>
    </location>
</feature>
<evidence type="ECO:0000313" key="3">
    <source>
        <dbReference type="EMBL" id="KAK0509381.1"/>
    </source>
</evidence>
<gene>
    <name evidence="3" type="ORF">JMJ35_007775</name>
</gene>
<keyword evidence="2" id="KW-0732">Signal</keyword>
<sequence>MKSLIFLVVVLQTIPLAITANPVGFPRQQQQNIAISPPSSVNSFSSSSDLESGSDSDNPSRKSSFLKGAFNRLKSPSSDFRCHSYPDTHILSELSSYITNLVRSYRDKIFEGNEDQERKLFETCYAGYDASDVSPSIYFRGMKEKQMKKVHQLLQNQVPTAFPNVKVVKTSNALAIVWGDRPPLQRRNTV</sequence>
<protein>
    <submittedName>
        <fullName evidence="3">Uncharacterized protein</fullName>
    </submittedName>
</protein>
<evidence type="ECO:0000256" key="2">
    <source>
        <dbReference type="SAM" id="SignalP"/>
    </source>
</evidence>
<feature type="region of interest" description="Disordered" evidence="1">
    <location>
        <begin position="36"/>
        <end position="62"/>
    </location>
</feature>
<feature type="signal peptide" evidence="2">
    <location>
        <begin position="1"/>
        <end position="19"/>
    </location>
</feature>
<name>A0AA39U7B0_9LECA</name>
<feature type="chain" id="PRO_5041435035" evidence="2">
    <location>
        <begin position="20"/>
        <end position="190"/>
    </location>
</feature>